<dbReference type="EMBL" id="JBDJPC010000001">
    <property type="protein sequence ID" value="KAL1517398.1"/>
    <property type="molecule type" value="Genomic_DNA"/>
</dbReference>
<evidence type="ECO:0000313" key="2">
    <source>
        <dbReference type="Proteomes" id="UP001566132"/>
    </source>
</evidence>
<dbReference type="AlphaFoldDB" id="A0ABD1FH90"/>
<dbReference type="Proteomes" id="UP001566132">
    <property type="component" value="Unassembled WGS sequence"/>
</dbReference>
<keyword evidence="2" id="KW-1185">Reference proteome</keyword>
<protein>
    <recommendedName>
        <fullName evidence="3">U1-type domain-containing protein</fullName>
    </recommendedName>
</protein>
<name>A0ABD1FH90_HYPHA</name>
<gene>
    <name evidence="1" type="ORF">ABEB36_001166</name>
</gene>
<comment type="caution">
    <text evidence="1">The sequence shown here is derived from an EMBL/GenBank/DDBJ whole genome shotgun (WGS) entry which is preliminary data.</text>
</comment>
<evidence type="ECO:0000313" key="1">
    <source>
        <dbReference type="EMBL" id="KAL1517398.1"/>
    </source>
</evidence>
<sequence>MDLGNKLRQHYYCPGCEVNVHVNDKINHLKGGKHRRKHNIPRKASLGHEEIKQSLHKTLSSDETYVFKPKPRSVLLKVPSKEKSIVPLKTFEDICGYKSIRDNYKSRKKQDIPTGTNRTYINSVTAFWAIRLALDPSIKDFRISINDKDWGEFGDVVVQYVQFRGSKDEEANIMATYAVQFKDIYSNTKYIEDFNEGRFDFKKFLDQINMKKDLEFVKFLIFTTALPSRNIERTVILKNDVKVIAKTLNDGKNRLLDTSDDWDNVFFFYSTQESYKLPTIHLYSQQISHKHIESKVNELISDSLQNTVYIYKDLFRYVENWSDRLFGGKYKLNKEDVLVKLGDLLLNKFYISPLIRGWSENVYSIWEQGVLSVDVTILKRHPGVVSRLCQHLNLIIERHLNLKIDSASRSIRLNFQKMEKSILKMYMFEETVGKSKDVIPLDVTYTFFWKAGLMPLLLEIQDEEQQEQALQVISLLKSLGLTRSYLVITQVEDLQHSLRYLDSKLTFFVTLDDIIHKIPRHLLEDIKINVTETFSLNLKTIQSSDIFFQKSIDAREFFDMSLGRYSFKPVNNQLAKQKGQVVQMVLDEEIMEKLKLEVGSKQERMIMFNESDNNHFLKGVRPNLFCK</sequence>
<reference evidence="1 2" key="1">
    <citation type="submission" date="2024-05" db="EMBL/GenBank/DDBJ databases">
        <title>Genetic variation in Jamaican populations of the coffee berry borer (Hypothenemus hampei).</title>
        <authorList>
            <person name="Errbii M."/>
            <person name="Myrie A."/>
        </authorList>
    </citation>
    <scope>NUCLEOTIDE SEQUENCE [LARGE SCALE GENOMIC DNA]</scope>
    <source>
        <strain evidence="1">JA-Hopewell-2020-01-JO</strain>
        <tissue evidence="1">Whole body</tissue>
    </source>
</reference>
<accession>A0ABD1FH90</accession>
<proteinExistence type="predicted"/>
<evidence type="ECO:0008006" key="3">
    <source>
        <dbReference type="Google" id="ProtNLM"/>
    </source>
</evidence>
<organism evidence="1 2">
    <name type="scientific">Hypothenemus hampei</name>
    <name type="common">Coffee berry borer</name>
    <dbReference type="NCBI Taxonomy" id="57062"/>
    <lineage>
        <taxon>Eukaryota</taxon>
        <taxon>Metazoa</taxon>
        <taxon>Ecdysozoa</taxon>
        <taxon>Arthropoda</taxon>
        <taxon>Hexapoda</taxon>
        <taxon>Insecta</taxon>
        <taxon>Pterygota</taxon>
        <taxon>Neoptera</taxon>
        <taxon>Endopterygota</taxon>
        <taxon>Coleoptera</taxon>
        <taxon>Polyphaga</taxon>
        <taxon>Cucujiformia</taxon>
        <taxon>Curculionidae</taxon>
        <taxon>Scolytinae</taxon>
        <taxon>Hypothenemus</taxon>
    </lineage>
</organism>